<evidence type="ECO:0000259" key="2">
    <source>
        <dbReference type="Pfam" id="PF12802"/>
    </source>
</evidence>
<dbReference type="InterPro" id="IPR000835">
    <property type="entry name" value="HTH_MarR-typ"/>
</dbReference>
<evidence type="ECO:0000256" key="1">
    <source>
        <dbReference type="ARBA" id="ARBA00006479"/>
    </source>
</evidence>
<name>C0W864_9ACTO</name>
<dbReference type="InterPro" id="IPR043129">
    <property type="entry name" value="ATPase_NBD"/>
</dbReference>
<organism evidence="3 4">
    <name type="scientific">Actinomyces urogenitalis DSM 15434</name>
    <dbReference type="NCBI Taxonomy" id="525246"/>
    <lineage>
        <taxon>Bacteria</taxon>
        <taxon>Bacillati</taxon>
        <taxon>Actinomycetota</taxon>
        <taxon>Actinomycetes</taxon>
        <taxon>Actinomycetales</taxon>
        <taxon>Actinomycetaceae</taxon>
        <taxon>Actinomyces</taxon>
    </lineage>
</organism>
<dbReference type="InterPro" id="IPR036388">
    <property type="entry name" value="WH-like_DNA-bd_sf"/>
</dbReference>
<accession>C0W864</accession>
<dbReference type="Pfam" id="PF12802">
    <property type="entry name" value="MarR_2"/>
    <property type="match status" value="1"/>
</dbReference>
<dbReference type="AlphaFoldDB" id="C0W864"/>
<dbReference type="Pfam" id="PF00480">
    <property type="entry name" value="ROK"/>
    <property type="match status" value="1"/>
</dbReference>
<dbReference type="Proteomes" id="UP000004778">
    <property type="component" value="Unassembled WGS sequence"/>
</dbReference>
<evidence type="ECO:0000313" key="3">
    <source>
        <dbReference type="EMBL" id="EEH65079.1"/>
    </source>
</evidence>
<dbReference type="Gene3D" id="1.10.10.10">
    <property type="entry name" value="Winged helix-like DNA-binding domain superfamily/Winged helix DNA-binding domain"/>
    <property type="match status" value="1"/>
</dbReference>
<sequence length="401" mass="42358">MRISNMSLILRHLQAGPPCSRTELVRQTGLSKATVSTLVAELCARGLVSEGAPDMSGNVGRPSTALQIAAQAVAGVGAEIGIDSLLLTVVDLAGRVVTQESCLIADPARSFTAVIDQLSALLTAQLEKLRSQGVAVLEVVVAQTGALDYTSGTVRFSSSLGWHDAPLLEALRSALARDLPEDAALPELAMENDAKLAALAAYGDYARKGVRHLLYLSGGEGVGAGIIADGHLLRGWYGSTGEVGHMPVETDGQVCRCGRRGCWETLIGLHSLTAIYPPQDPVHDDARSLVSRIAMLRERFDAGDQVLIERLAQAQHDLERGLAILVDVLNPQVIVLSGWLAAFDDVLLAPTAASLEARRLDDRPAVHLLASRLGPWAPSLGAALVSLEPVLADPTVLQPQD</sequence>
<dbReference type="InterPro" id="IPR036390">
    <property type="entry name" value="WH_DNA-bd_sf"/>
</dbReference>
<dbReference type="eggNOG" id="COG1940">
    <property type="taxonomic scope" value="Bacteria"/>
</dbReference>
<dbReference type="InterPro" id="IPR000600">
    <property type="entry name" value="ROK"/>
</dbReference>
<feature type="domain" description="HTH marR-type" evidence="2">
    <location>
        <begin position="8"/>
        <end position="49"/>
    </location>
</feature>
<reference evidence="3 4" key="1">
    <citation type="submission" date="2009-01" db="EMBL/GenBank/DDBJ databases">
        <authorList>
            <person name="Qin X."/>
            <person name="Bachman B."/>
            <person name="Battles P."/>
            <person name="Bell A."/>
            <person name="Bess C."/>
            <person name="Bickham C."/>
            <person name="Chaboub L."/>
            <person name="Chen D."/>
            <person name="Coyle M."/>
            <person name="Deiros D.R."/>
            <person name="Dinh H."/>
            <person name="Forbes L."/>
            <person name="Fowler G."/>
            <person name="Francisco L."/>
            <person name="Fu Q."/>
            <person name="Gubbala S."/>
            <person name="Hale W."/>
            <person name="Han Y."/>
            <person name="Hemphill L."/>
            <person name="Highlander S.K."/>
            <person name="Hirani K."/>
            <person name="Hogues M."/>
            <person name="Jackson L."/>
            <person name="Jakkamsetti A."/>
            <person name="Javaid M."/>
            <person name="Jiang H."/>
            <person name="Korchina V."/>
            <person name="Kovar C."/>
            <person name="Lara F."/>
            <person name="Lee S."/>
            <person name="Mata R."/>
            <person name="Mathew T."/>
            <person name="Moen C."/>
            <person name="Morales K."/>
            <person name="Munidasa M."/>
            <person name="Nazareth L."/>
            <person name="Ngo R."/>
            <person name="Nguyen L."/>
            <person name="Okwuonu G."/>
            <person name="Ongeri F."/>
            <person name="Patil S."/>
            <person name="Petrosino J."/>
            <person name="Pham C."/>
            <person name="Pham P."/>
            <person name="Pu L.-L."/>
            <person name="Puazo M."/>
            <person name="Raj R."/>
            <person name="Reid J."/>
            <person name="Rouhana J."/>
            <person name="Saada N."/>
            <person name="Shang Y."/>
            <person name="Simmons D."/>
            <person name="Thornton R."/>
            <person name="Warren J."/>
            <person name="Weissenberger G."/>
            <person name="Zhang J."/>
            <person name="Zhang L."/>
            <person name="Zhou C."/>
            <person name="Zhu D."/>
            <person name="Muzny D."/>
            <person name="Worley K."/>
            <person name="Gibbs R."/>
        </authorList>
    </citation>
    <scope>NUCLEOTIDE SEQUENCE [LARGE SCALE GENOMIC DNA]</scope>
    <source>
        <strain evidence="3 4">DSM 15434</strain>
    </source>
</reference>
<dbReference type="PANTHER" id="PTHR18964">
    <property type="entry name" value="ROK (REPRESSOR, ORF, KINASE) FAMILY"/>
    <property type="match status" value="1"/>
</dbReference>
<dbReference type="HOGENOM" id="CLU_036604_13_2_11"/>
<gene>
    <name evidence="3" type="ORF">HMPREF0058_2058</name>
</gene>
<protein>
    <submittedName>
        <fullName evidence="3">ROK family protein</fullName>
    </submittedName>
</protein>
<dbReference type="SUPFAM" id="SSF53067">
    <property type="entry name" value="Actin-like ATPase domain"/>
    <property type="match status" value="2"/>
</dbReference>
<dbReference type="PANTHER" id="PTHR18964:SF149">
    <property type="entry name" value="BIFUNCTIONAL UDP-N-ACETYLGLUCOSAMINE 2-EPIMERASE_N-ACETYLMANNOSAMINE KINASE"/>
    <property type="match status" value="1"/>
</dbReference>
<evidence type="ECO:0000313" key="4">
    <source>
        <dbReference type="Proteomes" id="UP000004778"/>
    </source>
</evidence>
<keyword evidence="4" id="KW-1185">Reference proteome</keyword>
<dbReference type="SUPFAM" id="SSF46785">
    <property type="entry name" value="Winged helix' DNA-binding domain"/>
    <property type="match status" value="1"/>
</dbReference>
<dbReference type="Gene3D" id="3.30.420.40">
    <property type="match status" value="2"/>
</dbReference>
<comment type="caution">
    <text evidence="3">The sequence shown here is derived from an EMBL/GenBank/DDBJ whole genome shotgun (WGS) entry which is preliminary data.</text>
</comment>
<proteinExistence type="inferred from homology"/>
<dbReference type="STRING" id="103621.GCA_001067145_01924"/>
<dbReference type="EMBL" id="ACFH01000187">
    <property type="protein sequence ID" value="EEH65079.1"/>
    <property type="molecule type" value="Genomic_DNA"/>
</dbReference>
<dbReference type="GO" id="GO:0003700">
    <property type="term" value="F:DNA-binding transcription factor activity"/>
    <property type="evidence" value="ECO:0007669"/>
    <property type="project" value="InterPro"/>
</dbReference>
<comment type="similarity">
    <text evidence="1">Belongs to the ROK (NagC/XylR) family.</text>
</comment>